<dbReference type="EMBL" id="DS178297">
    <property type="protein sequence ID" value="EFP85959.1"/>
    <property type="molecule type" value="Genomic_DNA"/>
</dbReference>
<evidence type="ECO:0000313" key="2">
    <source>
        <dbReference type="Proteomes" id="UP000008783"/>
    </source>
</evidence>
<organism evidence="1 2">
    <name type="scientific">Puccinia graminis f. sp. tritici (strain CRL 75-36-700-3 / race SCCL)</name>
    <name type="common">Black stem rust fungus</name>
    <dbReference type="NCBI Taxonomy" id="418459"/>
    <lineage>
        <taxon>Eukaryota</taxon>
        <taxon>Fungi</taxon>
        <taxon>Dikarya</taxon>
        <taxon>Basidiomycota</taxon>
        <taxon>Pucciniomycotina</taxon>
        <taxon>Pucciniomycetes</taxon>
        <taxon>Pucciniales</taxon>
        <taxon>Pucciniaceae</taxon>
        <taxon>Puccinia</taxon>
    </lineage>
</organism>
<protein>
    <submittedName>
        <fullName evidence="1">Uncharacterized protein</fullName>
    </submittedName>
</protein>
<dbReference type="InParanoid" id="E3KNT4"/>
<gene>
    <name evidence="1" type="ORF">PGTG_11715</name>
</gene>
<name>E3KNT4_PUCGT</name>
<reference key="1">
    <citation type="submission" date="2007-01" db="EMBL/GenBank/DDBJ databases">
        <title>The Genome Sequence of Puccinia graminis f. sp. tritici Strain CRL 75-36-700-3.</title>
        <authorList>
            <consortium name="The Broad Institute Genome Sequencing Platform"/>
            <person name="Birren B."/>
            <person name="Lander E."/>
            <person name="Galagan J."/>
            <person name="Nusbaum C."/>
            <person name="Devon K."/>
            <person name="Cuomo C."/>
            <person name="Jaffe D."/>
            <person name="Butler J."/>
            <person name="Alvarez P."/>
            <person name="Gnerre S."/>
            <person name="Grabherr M."/>
            <person name="Mauceli E."/>
            <person name="Brockman W."/>
            <person name="Young S."/>
            <person name="LaButti K."/>
            <person name="Sykes S."/>
            <person name="DeCaprio D."/>
            <person name="Crawford M."/>
            <person name="Koehrsen M."/>
            <person name="Engels R."/>
            <person name="Montgomery P."/>
            <person name="Pearson M."/>
            <person name="Howarth C."/>
            <person name="Larson L."/>
            <person name="White J."/>
            <person name="Zeng Q."/>
            <person name="Kodira C."/>
            <person name="Yandava C."/>
            <person name="Alvarado L."/>
            <person name="O'Leary S."/>
            <person name="Szabo L."/>
            <person name="Dean R."/>
            <person name="Schein J."/>
        </authorList>
    </citation>
    <scope>NUCLEOTIDE SEQUENCE</scope>
    <source>
        <strain>CRL 75-36-700-3</strain>
    </source>
</reference>
<dbReference type="Proteomes" id="UP000008783">
    <property type="component" value="Unassembled WGS sequence"/>
</dbReference>
<dbReference type="GeneID" id="10539958"/>
<sequence>MVFQNCSPPNYSGPGKTVTNIVSMHVDYTTETIDICINPSFQPSKRMSPAILGSASMNARGEETCSGLTVRIALA</sequence>
<keyword evidence="2" id="KW-1185">Reference proteome</keyword>
<dbReference type="RefSeq" id="XP_003330378.1">
    <property type="nucleotide sequence ID" value="XM_003330330.2"/>
</dbReference>
<proteinExistence type="predicted"/>
<reference evidence="2" key="2">
    <citation type="journal article" date="2011" name="Proc. Natl. Acad. Sci. U.S.A.">
        <title>Obligate biotrophy features unraveled by the genomic analysis of rust fungi.</title>
        <authorList>
            <person name="Duplessis S."/>
            <person name="Cuomo C.A."/>
            <person name="Lin Y.-C."/>
            <person name="Aerts A."/>
            <person name="Tisserant E."/>
            <person name="Veneault-Fourrey C."/>
            <person name="Joly D.L."/>
            <person name="Hacquard S."/>
            <person name="Amselem J."/>
            <person name="Cantarel B.L."/>
            <person name="Chiu R."/>
            <person name="Coutinho P.M."/>
            <person name="Feau N."/>
            <person name="Field M."/>
            <person name="Frey P."/>
            <person name="Gelhaye E."/>
            <person name="Goldberg J."/>
            <person name="Grabherr M.G."/>
            <person name="Kodira C.D."/>
            <person name="Kohler A."/>
            <person name="Kuees U."/>
            <person name="Lindquist E.A."/>
            <person name="Lucas S.M."/>
            <person name="Mago R."/>
            <person name="Mauceli E."/>
            <person name="Morin E."/>
            <person name="Murat C."/>
            <person name="Pangilinan J.L."/>
            <person name="Park R."/>
            <person name="Pearson M."/>
            <person name="Quesneville H."/>
            <person name="Rouhier N."/>
            <person name="Sakthikumar S."/>
            <person name="Salamov A.A."/>
            <person name="Schmutz J."/>
            <person name="Selles B."/>
            <person name="Shapiro H."/>
            <person name="Tanguay P."/>
            <person name="Tuskan G.A."/>
            <person name="Henrissat B."/>
            <person name="Van de Peer Y."/>
            <person name="Rouze P."/>
            <person name="Ellis J.G."/>
            <person name="Dodds P.N."/>
            <person name="Schein J.E."/>
            <person name="Zhong S."/>
            <person name="Hamelin R.C."/>
            <person name="Grigoriev I.V."/>
            <person name="Szabo L.J."/>
            <person name="Martin F."/>
        </authorList>
    </citation>
    <scope>NUCLEOTIDE SEQUENCE [LARGE SCALE GENOMIC DNA]</scope>
    <source>
        <strain evidence="2">CRL 75-36-700-3 / race SCCL</strain>
    </source>
</reference>
<dbReference type="AlphaFoldDB" id="E3KNT4"/>
<dbReference type="KEGG" id="pgr:PGTG_11715"/>
<dbReference type="HOGENOM" id="CLU_2672279_0_0_1"/>
<accession>E3KNT4</accession>
<dbReference type="VEuPathDB" id="FungiDB:PGTG_11715"/>
<evidence type="ECO:0000313" key="1">
    <source>
        <dbReference type="EMBL" id="EFP85959.1"/>
    </source>
</evidence>